<feature type="transmembrane region" description="Helical" evidence="5">
    <location>
        <begin position="35"/>
        <end position="55"/>
    </location>
</feature>
<keyword evidence="4 5" id="KW-0472">Membrane</keyword>
<proteinExistence type="predicted"/>
<evidence type="ECO:0000256" key="3">
    <source>
        <dbReference type="ARBA" id="ARBA00022989"/>
    </source>
</evidence>
<feature type="domain" description="O-antigen ligase-related" evidence="6">
    <location>
        <begin position="195"/>
        <end position="342"/>
    </location>
</feature>
<feature type="transmembrane region" description="Helical" evidence="5">
    <location>
        <begin position="196"/>
        <end position="222"/>
    </location>
</feature>
<feature type="transmembrane region" description="Helical" evidence="5">
    <location>
        <begin position="67"/>
        <end position="86"/>
    </location>
</feature>
<keyword evidence="3 5" id="KW-1133">Transmembrane helix</keyword>
<evidence type="ECO:0000313" key="7">
    <source>
        <dbReference type="EMBL" id="BAQ01218.1"/>
    </source>
</evidence>
<comment type="subcellular location">
    <subcellularLocation>
        <location evidence="1">Membrane</location>
        <topology evidence="1">Multi-pass membrane protein</topology>
    </subcellularLocation>
</comment>
<dbReference type="RefSeq" id="WP_021533035.1">
    <property type="nucleotide sequence ID" value="NZ_AP028094.1"/>
</dbReference>
<dbReference type="EMBL" id="AB812031">
    <property type="protein sequence ID" value="BAQ01218.1"/>
    <property type="molecule type" value="Genomic_DNA"/>
</dbReference>
<evidence type="ECO:0000259" key="6">
    <source>
        <dbReference type="Pfam" id="PF04932"/>
    </source>
</evidence>
<feature type="transmembrane region" description="Helical" evidence="5">
    <location>
        <begin position="127"/>
        <end position="146"/>
    </location>
</feature>
<feature type="transmembrane region" description="Helical" evidence="5">
    <location>
        <begin position="98"/>
        <end position="115"/>
    </location>
</feature>
<feature type="transmembrane region" description="Helical" evidence="5">
    <location>
        <begin position="234"/>
        <end position="251"/>
    </location>
</feature>
<dbReference type="InterPro" id="IPR007016">
    <property type="entry name" value="O-antigen_ligase-rel_domated"/>
</dbReference>
<organism evidence="7">
    <name type="scientific">Escherichia coli</name>
    <dbReference type="NCBI Taxonomy" id="562"/>
    <lineage>
        <taxon>Bacteria</taxon>
        <taxon>Pseudomonadati</taxon>
        <taxon>Pseudomonadota</taxon>
        <taxon>Gammaproteobacteria</taxon>
        <taxon>Enterobacterales</taxon>
        <taxon>Enterobacteriaceae</taxon>
        <taxon>Escherichia</taxon>
    </lineage>
</organism>
<reference evidence="7" key="1">
    <citation type="journal article" date="2014" name="DNA Res.">
        <title>A complete view of the genetic diversity of the Escherichia coli O-antigen biosynthesis gene cluster.</title>
        <authorList>
            <person name="Iguchi A."/>
            <person name="Iyoda S."/>
            <person name="Kikuchi T."/>
            <person name="Ogura Y."/>
            <person name="Katsura K."/>
            <person name="Ohnishi M."/>
            <person name="Hayashi T."/>
            <person name="Thomson N.R."/>
        </authorList>
    </citation>
    <scope>NUCLEOTIDE SEQUENCE</scope>
    <source>
        <strain evidence="7">E5d</strain>
    </source>
</reference>
<evidence type="ECO:0000256" key="4">
    <source>
        <dbReference type="ARBA" id="ARBA00023136"/>
    </source>
</evidence>
<dbReference type="AlphaFoldDB" id="A0A0A8J5D9"/>
<feature type="transmembrane region" description="Helical" evidence="5">
    <location>
        <begin position="288"/>
        <end position="307"/>
    </location>
</feature>
<keyword evidence="2 5" id="KW-0812">Transmembrane</keyword>
<feature type="transmembrane region" description="Helical" evidence="5">
    <location>
        <begin position="327"/>
        <end position="352"/>
    </location>
</feature>
<dbReference type="Pfam" id="PF04932">
    <property type="entry name" value="Wzy_C"/>
    <property type="match status" value="1"/>
</dbReference>
<sequence>MSEVFSKIYIFIILVVSPVLTLFSLFGLFPFYPVNFFIIGFGFFILIGFLFKAFYIIRINISINDCLIASSFTWFFIIILCYSDLYSYTEDGRYISAFRYYMPFFIISLCCYFIFKKGCAFFIKPIGLYSLLLMYCALVVITFLYFNLGTFKIDFSQLIDPSFIGVYQIVSDSLAFMAICVLSLSNLSKFSRISVIVITLFFLLILNARSGLIGFLLALCFIFDIRKIFIEKPVYVFFSMLLLIVIFMHISPDFQHISSFFESSNSRIYNIFSGNFYDDASFVGRMKLLLHSLSIIAAHPILGSFGSQSETDIDGFGVRWGAYTHNIFVYWDQFGIIGFALVSLIICMCYYNNKLLKRVSGIDLFALIVLVLSQQLFLKSFTYFYLFAMAGLIEGMKNVNKHNYNYQKFK</sequence>
<feature type="transmembrane region" description="Helical" evidence="5">
    <location>
        <begin position="364"/>
        <end position="386"/>
    </location>
</feature>
<evidence type="ECO:0000256" key="2">
    <source>
        <dbReference type="ARBA" id="ARBA00022692"/>
    </source>
</evidence>
<gene>
    <name evidence="7" type="primary">wzy</name>
</gene>
<dbReference type="GO" id="GO:0016020">
    <property type="term" value="C:membrane"/>
    <property type="evidence" value="ECO:0007669"/>
    <property type="project" value="UniProtKB-SubCell"/>
</dbReference>
<evidence type="ECO:0000256" key="5">
    <source>
        <dbReference type="SAM" id="Phobius"/>
    </source>
</evidence>
<protein>
    <submittedName>
        <fullName evidence="7">O-antigen polymerase</fullName>
    </submittedName>
</protein>
<name>A0A0A8J5D9_ECOLX</name>
<accession>A0A0A8J5D9</accession>
<feature type="transmembrane region" description="Helical" evidence="5">
    <location>
        <begin position="166"/>
        <end position="184"/>
    </location>
</feature>
<feature type="transmembrane region" description="Helical" evidence="5">
    <location>
        <begin position="9"/>
        <end position="29"/>
    </location>
</feature>
<evidence type="ECO:0000256" key="1">
    <source>
        <dbReference type="ARBA" id="ARBA00004141"/>
    </source>
</evidence>